<evidence type="ECO:0000313" key="2">
    <source>
        <dbReference type="EMBL" id="GCB90328.1"/>
    </source>
</evidence>
<protein>
    <submittedName>
        <fullName evidence="2">Uncharacterized protein</fullName>
    </submittedName>
</protein>
<dbReference type="EMBL" id="BHXC01000006">
    <property type="protein sequence ID" value="GCB90328.1"/>
    <property type="molecule type" value="Genomic_DNA"/>
</dbReference>
<organism evidence="2 3">
    <name type="scientific">Streptomyces noursei</name>
    <name type="common">Streptomyces albulus</name>
    <dbReference type="NCBI Taxonomy" id="1971"/>
    <lineage>
        <taxon>Bacteria</taxon>
        <taxon>Bacillati</taxon>
        <taxon>Actinomycetota</taxon>
        <taxon>Actinomycetes</taxon>
        <taxon>Kitasatosporales</taxon>
        <taxon>Streptomycetaceae</taxon>
        <taxon>Streptomyces</taxon>
    </lineage>
</organism>
<sequence length="114" mass="12434">MRCPVLPTHAMATVSPWAYYCEQHGVTVVLHNLDQSSPAQGHPVSRGSGPGVGLGRRLVSRDSPVYVIRDKGERYHAVPSCHTLNRARPFVRVVTLSMAEGEGRTPCDKCVPKS</sequence>
<gene>
    <name evidence="2" type="ORF">SALB_03032</name>
</gene>
<feature type="region of interest" description="Disordered" evidence="1">
    <location>
        <begin position="35"/>
        <end position="57"/>
    </location>
</feature>
<accession>A0A401QY83</accession>
<comment type="caution">
    <text evidence="2">The sequence shown here is derived from an EMBL/GenBank/DDBJ whole genome shotgun (WGS) entry which is preliminary data.</text>
</comment>
<dbReference type="Proteomes" id="UP000288351">
    <property type="component" value="Unassembled WGS sequence"/>
</dbReference>
<evidence type="ECO:0000256" key="1">
    <source>
        <dbReference type="SAM" id="MobiDB-lite"/>
    </source>
</evidence>
<name>A0A401QY83_STRNR</name>
<proteinExistence type="predicted"/>
<evidence type="ECO:0000313" key="3">
    <source>
        <dbReference type="Proteomes" id="UP000288351"/>
    </source>
</evidence>
<reference evidence="2 3" key="1">
    <citation type="journal article" date="2019" name="Microbiol. Resour. Announc.">
        <title>Draft Genome Sequence of the Most Traditional epsilon-Poly-l-Lysine Producer, Streptomyces albulus NBRC14147.</title>
        <authorList>
            <person name="Yamanaka K."/>
            <person name="Hamano Y."/>
        </authorList>
    </citation>
    <scope>NUCLEOTIDE SEQUENCE [LARGE SCALE GENOMIC DNA]</scope>
    <source>
        <strain evidence="2 3">NBRC 14147</strain>
    </source>
</reference>
<dbReference type="AlphaFoldDB" id="A0A401QY83"/>